<evidence type="ECO:0000313" key="2">
    <source>
        <dbReference type="Proteomes" id="UP000322234"/>
    </source>
</evidence>
<keyword evidence="2" id="KW-1185">Reference proteome</keyword>
<comment type="caution">
    <text evidence="1">The sequence shown here is derived from an EMBL/GenBank/DDBJ whole genome shotgun (WGS) entry which is preliminary data.</text>
</comment>
<accession>A0A6B0R3E0</accession>
<dbReference type="AlphaFoldDB" id="A0A6B0R3E0"/>
<sequence>MLLEELMEGIDSRTRTPNLEVIFPVYVEAHGRQYTACSSCSYDRAFSPASSDKVKNHFTGKDSRQAGEHVHMCAPAARRPRRVLFSLKHWGQHFRSAGLTVDSLELWQSHNTSCSHIFRWTLTDPSLPTWSKYPDSRLGLQAAWMFGSFLSWKAQQNLRLYRRLAENTKIYELSVNEFNWIFIEINGSCS</sequence>
<dbReference type="EMBL" id="VBQZ03000009">
    <property type="protein sequence ID" value="MXQ82003.1"/>
    <property type="molecule type" value="Genomic_DNA"/>
</dbReference>
<protein>
    <submittedName>
        <fullName evidence="1">Uncharacterized protein</fullName>
    </submittedName>
</protein>
<gene>
    <name evidence="1" type="ORF">E5288_WYG004913</name>
</gene>
<evidence type="ECO:0000313" key="1">
    <source>
        <dbReference type="EMBL" id="MXQ82003.1"/>
    </source>
</evidence>
<proteinExistence type="predicted"/>
<reference evidence="1" key="1">
    <citation type="submission" date="2019-10" db="EMBL/GenBank/DDBJ databases">
        <title>The sequence and de novo assembly of the wild yak genome.</title>
        <authorList>
            <person name="Liu Y."/>
        </authorList>
    </citation>
    <scope>NUCLEOTIDE SEQUENCE [LARGE SCALE GENOMIC DNA]</scope>
    <source>
        <strain evidence="1">WY2019</strain>
    </source>
</reference>
<dbReference type="Proteomes" id="UP000322234">
    <property type="component" value="Unassembled WGS sequence"/>
</dbReference>
<name>A0A6B0R3E0_9CETA</name>
<organism evidence="1 2">
    <name type="scientific">Bos mutus</name>
    <name type="common">wild yak</name>
    <dbReference type="NCBI Taxonomy" id="72004"/>
    <lineage>
        <taxon>Eukaryota</taxon>
        <taxon>Metazoa</taxon>
        <taxon>Chordata</taxon>
        <taxon>Craniata</taxon>
        <taxon>Vertebrata</taxon>
        <taxon>Euteleostomi</taxon>
        <taxon>Mammalia</taxon>
        <taxon>Eutheria</taxon>
        <taxon>Laurasiatheria</taxon>
        <taxon>Artiodactyla</taxon>
        <taxon>Ruminantia</taxon>
        <taxon>Pecora</taxon>
        <taxon>Bovidae</taxon>
        <taxon>Bovinae</taxon>
        <taxon>Bos</taxon>
    </lineage>
</organism>